<evidence type="ECO:0000259" key="2">
    <source>
        <dbReference type="Pfam" id="PF13391"/>
    </source>
</evidence>
<dbReference type="EMBL" id="JAAQRI010000480">
    <property type="protein sequence ID" value="KAF5614048.1"/>
    <property type="molecule type" value="Genomic_DNA"/>
</dbReference>
<reference evidence="3 4" key="1">
    <citation type="submission" date="2020-05" db="EMBL/GenBank/DDBJ databases">
        <title>Identification and distribution of gene clusters putatively required for synthesis of sphingolipid metabolism inhibitors in phylogenetically diverse species of the filamentous fungus Fusarium.</title>
        <authorList>
            <person name="Kim H.-S."/>
            <person name="Busman M."/>
            <person name="Brown D.W."/>
            <person name="Divon H."/>
            <person name="Uhlig S."/>
            <person name="Proctor R.H."/>
        </authorList>
    </citation>
    <scope>NUCLEOTIDE SEQUENCE [LARGE SCALE GENOMIC DNA]</scope>
    <source>
        <strain evidence="3 4">NRRL 66243</strain>
    </source>
</reference>
<keyword evidence="4" id="KW-1185">Reference proteome</keyword>
<sequence length="408" mass="45941">MLQVKAVTDLSPLHEIPVHEMNARLDRIEVIEKKIAAMEPPWPTLNHIQFCYLMGMPLEDLRTVSNLGGFYVFNAIHGLGELTTHFFKRDKYTVLSPPPSTSPAPKDSAPSSTRSQRTQVPRTQSTIDECKRLDQYRCIVTGLANPEACHIVPFHWNQDRDHLEKTEKILKNVGFIVFDQQSSAANSTHKEIIEEVKSSDKPWNLLCLSPQLHTWWGRAYFGLKCYGAVLCEDDPNYSIISLQFVWMPSNVKAMATDHIDLRAQRNPSTALRAHLTHRYGDGPLSACTTKNCTQCRETLGVQCHDISNNRPVESGTIVKVKRLTKDRRLLEHVIKLQWSIICAAALSGGPLIGDDAVSSDSEEEEMGYWEEDGQEDSIDKVNEWLELQNSEDGASASSKLRVGYPKSV</sequence>
<accession>A0A8H5QH54</accession>
<dbReference type="InterPro" id="IPR003615">
    <property type="entry name" value="HNH_nuc"/>
</dbReference>
<dbReference type="Proteomes" id="UP000530670">
    <property type="component" value="Unassembled WGS sequence"/>
</dbReference>
<evidence type="ECO:0000313" key="4">
    <source>
        <dbReference type="Proteomes" id="UP000530670"/>
    </source>
</evidence>
<comment type="caution">
    <text evidence="3">The sequence shown here is derived from an EMBL/GenBank/DDBJ whole genome shotgun (WGS) entry which is preliminary data.</text>
</comment>
<dbReference type="AlphaFoldDB" id="A0A8H5QH54"/>
<dbReference type="GeneID" id="59299252"/>
<gene>
    <name evidence="3" type="ORF">FTJAE_13804</name>
</gene>
<organism evidence="3 4">
    <name type="scientific">Fusarium tjaetaba</name>
    <dbReference type="NCBI Taxonomy" id="1567544"/>
    <lineage>
        <taxon>Eukaryota</taxon>
        <taxon>Fungi</taxon>
        <taxon>Dikarya</taxon>
        <taxon>Ascomycota</taxon>
        <taxon>Pezizomycotina</taxon>
        <taxon>Sordariomycetes</taxon>
        <taxon>Hypocreomycetidae</taxon>
        <taxon>Hypocreales</taxon>
        <taxon>Nectriaceae</taxon>
        <taxon>Fusarium</taxon>
        <taxon>Fusarium fujikuroi species complex</taxon>
    </lineage>
</organism>
<feature type="region of interest" description="Disordered" evidence="1">
    <location>
        <begin position="96"/>
        <end position="124"/>
    </location>
</feature>
<dbReference type="OrthoDB" id="5416097at2759"/>
<dbReference type="RefSeq" id="XP_037199179.1">
    <property type="nucleotide sequence ID" value="XM_037346982.1"/>
</dbReference>
<feature type="compositionally biased region" description="Acidic residues" evidence="1">
    <location>
        <begin position="360"/>
        <end position="375"/>
    </location>
</feature>
<proteinExistence type="predicted"/>
<dbReference type="Pfam" id="PF13391">
    <property type="entry name" value="HNH_2"/>
    <property type="match status" value="1"/>
</dbReference>
<name>A0A8H5QH54_9HYPO</name>
<feature type="compositionally biased region" description="Polar residues" evidence="1">
    <location>
        <begin position="109"/>
        <end position="124"/>
    </location>
</feature>
<feature type="region of interest" description="Disordered" evidence="1">
    <location>
        <begin position="355"/>
        <end position="375"/>
    </location>
</feature>
<protein>
    <recommendedName>
        <fullName evidence="2">HNH nuclease domain-containing protein</fullName>
    </recommendedName>
</protein>
<evidence type="ECO:0000313" key="3">
    <source>
        <dbReference type="EMBL" id="KAF5614048.1"/>
    </source>
</evidence>
<evidence type="ECO:0000256" key="1">
    <source>
        <dbReference type="SAM" id="MobiDB-lite"/>
    </source>
</evidence>
<feature type="domain" description="HNH nuclease" evidence="2">
    <location>
        <begin position="138"/>
        <end position="223"/>
    </location>
</feature>